<dbReference type="Gene3D" id="3.90.640.10">
    <property type="entry name" value="Actin, Chain A, domain 4"/>
    <property type="match status" value="1"/>
</dbReference>
<organism evidence="5 6">
    <name type="scientific">Xylocopa violacea</name>
    <name type="common">Violet carpenter bee</name>
    <name type="synonym">Apis violacea</name>
    <dbReference type="NCBI Taxonomy" id="135666"/>
    <lineage>
        <taxon>Eukaryota</taxon>
        <taxon>Metazoa</taxon>
        <taxon>Ecdysozoa</taxon>
        <taxon>Arthropoda</taxon>
        <taxon>Hexapoda</taxon>
        <taxon>Insecta</taxon>
        <taxon>Pterygota</taxon>
        <taxon>Neoptera</taxon>
        <taxon>Endopterygota</taxon>
        <taxon>Hymenoptera</taxon>
        <taxon>Apocrita</taxon>
        <taxon>Aculeata</taxon>
        <taxon>Apoidea</taxon>
        <taxon>Anthophila</taxon>
        <taxon>Apidae</taxon>
        <taxon>Xylocopa</taxon>
        <taxon>Xylocopa</taxon>
    </lineage>
</organism>
<gene>
    <name evidence="5" type="ORF">XYLVIOL_LOCUS2153</name>
</gene>
<feature type="region of interest" description="Disordered" evidence="4">
    <location>
        <begin position="807"/>
        <end position="867"/>
    </location>
</feature>
<evidence type="ECO:0000256" key="3">
    <source>
        <dbReference type="ARBA" id="ARBA00022840"/>
    </source>
</evidence>
<keyword evidence="6" id="KW-1185">Reference proteome</keyword>
<dbReference type="InterPro" id="IPR029048">
    <property type="entry name" value="HSP70_C_sf"/>
</dbReference>
<reference evidence="5 6" key="1">
    <citation type="submission" date="2024-08" db="EMBL/GenBank/DDBJ databases">
        <authorList>
            <person name="Will J Nash"/>
            <person name="Angela Man"/>
            <person name="Seanna McTaggart"/>
            <person name="Kendall Baker"/>
            <person name="Tom Barker"/>
            <person name="Leah Catchpole"/>
            <person name="Alex Durrant"/>
            <person name="Karim Gharbi"/>
            <person name="Naomi Irish"/>
            <person name="Gemy Kaithakottil"/>
            <person name="Debby Ku"/>
            <person name="Aaliyah Providence"/>
            <person name="Felix Shaw"/>
            <person name="David Swarbreck"/>
            <person name="Chris Watkins"/>
            <person name="Ann M. McCartney"/>
            <person name="Giulio Formenti"/>
            <person name="Alice Mouton"/>
            <person name="Noel Vella"/>
            <person name="Bjorn M von Reumont"/>
            <person name="Adriana Vella"/>
            <person name="Wilfried Haerty"/>
        </authorList>
    </citation>
    <scope>NUCLEOTIDE SEQUENCE [LARGE SCALE GENOMIC DNA]</scope>
</reference>
<dbReference type="Pfam" id="PF00012">
    <property type="entry name" value="HSP70"/>
    <property type="match status" value="2"/>
</dbReference>
<dbReference type="Gene3D" id="3.30.420.40">
    <property type="match status" value="2"/>
</dbReference>
<feature type="compositionally biased region" description="Basic and acidic residues" evidence="4">
    <location>
        <begin position="530"/>
        <end position="539"/>
    </location>
</feature>
<dbReference type="PROSITE" id="PS01036">
    <property type="entry name" value="HSP70_3"/>
    <property type="match status" value="1"/>
</dbReference>
<feature type="compositionally biased region" description="Polar residues" evidence="4">
    <location>
        <begin position="839"/>
        <end position="859"/>
    </location>
</feature>
<dbReference type="CDD" id="cd10228">
    <property type="entry name" value="ASKHA_NBD_HSP70_HSPA4_like"/>
    <property type="match status" value="1"/>
</dbReference>
<dbReference type="SUPFAM" id="SSF53067">
    <property type="entry name" value="Actin-like ATPase domain"/>
    <property type="match status" value="2"/>
</dbReference>
<dbReference type="SUPFAM" id="SSF100934">
    <property type="entry name" value="Heat shock protein 70kD (HSP70), C-terminal subdomain"/>
    <property type="match status" value="2"/>
</dbReference>
<evidence type="ECO:0008006" key="7">
    <source>
        <dbReference type="Google" id="ProtNLM"/>
    </source>
</evidence>
<evidence type="ECO:0000256" key="1">
    <source>
        <dbReference type="ARBA" id="ARBA00007381"/>
    </source>
</evidence>
<evidence type="ECO:0000313" key="6">
    <source>
        <dbReference type="Proteomes" id="UP001642520"/>
    </source>
</evidence>
<dbReference type="EMBL" id="CAXAJV020001287">
    <property type="protein sequence ID" value="CAL7936427.1"/>
    <property type="molecule type" value="Genomic_DNA"/>
</dbReference>
<sequence length="867" mass="97703">MAAMSVIGIDFGNESCYVAVARAGGIETIANDYSLRNTPSCVAFSGKNRILGVAAKNQMVTNMKNTIHGFKRLLGRKYNDPQVQRELQMLPYKVTQQSDGSIGIHVHYLGEEHIFSPEQITAMLFTKLKDISETALQTIVNDCVISVPSYFTQAERQALLDSARIAGLNVLRLFNETTATALCYGIYKQDLPAPDAPPRNVVFIDCGYATLQVCICAFHKGKLKMLASTADSQLGGRDIDSILAEYFCKDFQFRYNIDPHTNPRAYVRLLGEVEKLKKQMSANSTMLPLNIECFMDEKDVHGEMKRADMESMCAHLFKRVESTLRQCLQDSKLKLEDIHSVELAGGSSRVPAIKRLVEEVFGRPVSTTLNQDEAVARGCALQCAMLSPAVRVRDFSVTDIQPYPLKLTWDPSQGEDGEMEVFGHNHPVPFSKMLTFYRSSPFTLTASYNIPPPSYPQTHIGVFTIKNVKPTLEGELSKVKVKVRINLNGILTVASASLVEKRELTQQEKEEEDKQQQQQQQQNNMDVDQQAEKKDKPDQEAQANEPPAPEVSMDKTRRNSDADDGGRGARGSAPSYSRIFSWFSSGDDKNDESKGKKKVPVRTIDLPVEIRGYGLSQRDLDAALEKEAKMIAEDRQEKERVDARNALEEYVYDLRAKLSEEDQLATFVTETDKEALYRTLDETENWLYEEGEDYQRYVYSERLRCLKLQGEPIKERRMEFEGRGHALEELGGALQLAKKGLDLIKASIGKDDKYSHLTEEEIKKVEKTVQEKWSWLEEKRVLLASTPRTQQPPVTVAQIRAEKQSLDSIVLPILNKPKPKVEPPKEEKPKDKAAEDQQKSNQNSQGGDGHSQANQQQQPQEDKMDVE</sequence>
<feature type="compositionally biased region" description="Basic and acidic residues" evidence="4">
    <location>
        <begin position="819"/>
        <end position="838"/>
    </location>
</feature>
<protein>
    <recommendedName>
        <fullName evidence="7">Heat shock 70 kDa protein 4</fullName>
    </recommendedName>
</protein>
<evidence type="ECO:0000256" key="4">
    <source>
        <dbReference type="SAM" id="MobiDB-lite"/>
    </source>
</evidence>
<comment type="caution">
    <text evidence="5">The sequence shown here is derived from an EMBL/GenBank/DDBJ whole genome shotgun (WGS) entry which is preliminary data.</text>
</comment>
<dbReference type="InterPro" id="IPR029047">
    <property type="entry name" value="HSP70_peptide-bd_sf"/>
</dbReference>
<dbReference type="PRINTS" id="PR00301">
    <property type="entry name" value="HEATSHOCK70"/>
</dbReference>
<feature type="compositionally biased region" description="Basic and acidic residues" evidence="4">
    <location>
        <begin position="552"/>
        <end position="567"/>
    </location>
</feature>
<feature type="region of interest" description="Disordered" evidence="4">
    <location>
        <begin position="504"/>
        <end position="574"/>
    </location>
</feature>
<evidence type="ECO:0000256" key="2">
    <source>
        <dbReference type="ARBA" id="ARBA00022741"/>
    </source>
</evidence>
<evidence type="ECO:0000313" key="5">
    <source>
        <dbReference type="EMBL" id="CAL7936427.1"/>
    </source>
</evidence>
<name>A0ABP1N945_XYLVO</name>
<keyword evidence="3" id="KW-0067">ATP-binding</keyword>
<proteinExistence type="inferred from homology"/>
<dbReference type="Gene3D" id="3.30.30.30">
    <property type="match status" value="1"/>
</dbReference>
<feature type="compositionally biased region" description="Low complexity" evidence="4">
    <location>
        <begin position="516"/>
        <end position="528"/>
    </location>
</feature>
<dbReference type="Proteomes" id="UP001642520">
    <property type="component" value="Unassembled WGS sequence"/>
</dbReference>
<dbReference type="SUPFAM" id="SSF100920">
    <property type="entry name" value="Heat shock protein 70kD (HSP70), peptide-binding domain"/>
    <property type="match status" value="1"/>
</dbReference>
<dbReference type="InterPro" id="IPR018181">
    <property type="entry name" value="Heat_shock_70_CS"/>
</dbReference>
<dbReference type="PANTHER" id="PTHR45639:SF4">
    <property type="entry name" value="HSC70CB, ISOFORM G"/>
    <property type="match status" value="1"/>
</dbReference>
<dbReference type="InterPro" id="IPR013126">
    <property type="entry name" value="Hsp_70_fam"/>
</dbReference>
<keyword evidence="2" id="KW-0547">Nucleotide-binding</keyword>
<dbReference type="Gene3D" id="1.20.1270.10">
    <property type="match status" value="2"/>
</dbReference>
<accession>A0ABP1N945</accession>
<feature type="compositionally biased region" description="Basic and acidic residues" evidence="4">
    <location>
        <begin position="504"/>
        <end position="515"/>
    </location>
</feature>
<comment type="similarity">
    <text evidence="1">Belongs to the heat shock protein 70 family.</text>
</comment>
<dbReference type="PANTHER" id="PTHR45639">
    <property type="entry name" value="HSC70CB, ISOFORM G-RELATED"/>
    <property type="match status" value="1"/>
</dbReference>
<dbReference type="InterPro" id="IPR043129">
    <property type="entry name" value="ATPase_NBD"/>
</dbReference>
<dbReference type="Gene3D" id="2.60.34.10">
    <property type="entry name" value="Substrate Binding Domain Of DNAk, Chain A, domain 1"/>
    <property type="match status" value="1"/>
</dbReference>